<feature type="region of interest" description="Disordered" evidence="1">
    <location>
        <begin position="1"/>
        <end position="79"/>
    </location>
</feature>
<feature type="compositionally biased region" description="Polar residues" evidence="1">
    <location>
        <begin position="452"/>
        <end position="467"/>
    </location>
</feature>
<feature type="region of interest" description="Disordered" evidence="1">
    <location>
        <begin position="497"/>
        <end position="580"/>
    </location>
</feature>
<dbReference type="EMBL" id="ML993874">
    <property type="protein sequence ID" value="KAF2204550.1"/>
    <property type="molecule type" value="Genomic_DNA"/>
</dbReference>
<gene>
    <name evidence="2" type="ORF">GQ43DRAFT_428916</name>
</gene>
<feature type="region of interest" description="Disordered" evidence="1">
    <location>
        <begin position="736"/>
        <end position="770"/>
    </location>
</feature>
<reference evidence="2" key="1">
    <citation type="journal article" date="2020" name="Stud. Mycol.">
        <title>101 Dothideomycetes genomes: a test case for predicting lifestyles and emergence of pathogens.</title>
        <authorList>
            <person name="Haridas S."/>
            <person name="Albert R."/>
            <person name="Binder M."/>
            <person name="Bloem J."/>
            <person name="Labutti K."/>
            <person name="Salamov A."/>
            <person name="Andreopoulos B."/>
            <person name="Baker S."/>
            <person name="Barry K."/>
            <person name="Bills G."/>
            <person name="Bluhm B."/>
            <person name="Cannon C."/>
            <person name="Castanera R."/>
            <person name="Culley D."/>
            <person name="Daum C."/>
            <person name="Ezra D."/>
            <person name="Gonzalez J."/>
            <person name="Henrissat B."/>
            <person name="Kuo A."/>
            <person name="Liang C."/>
            <person name="Lipzen A."/>
            <person name="Lutzoni F."/>
            <person name="Magnuson J."/>
            <person name="Mondo S."/>
            <person name="Nolan M."/>
            <person name="Ohm R."/>
            <person name="Pangilinan J."/>
            <person name="Park H.-J."/>
            <person name="Ramirez L."/>
            <person name="Alfaro M."/>
            <person name="Sun H."/>
            <person name="Tritt A."/>
            <person name="Yoshinaga Y."/>
            <person name="Zwiers L.-H."/>
            <person name="Turgeon B."/>
            <person name="Goodwin S."/>
            <person name="Spatafora J."/>
            <person name="Crous P."/>
            <person name="Grigoriev I."/>
        </authorList>
    </citation>
    <scope>NUCLEOTIDE SEQUENCE</scope>
    <source>
        <strain evidence="2">ATCC 74209</strain>
    </source>
</reference>
<feature type="compositionally biased region" description="Acidic residues" evidence="1">
    <location>
        <begin position="60"/>
        <end position="76"/>
    </location>
</feature>
<evidence type="ECO:0000256" key="1">
    <source>
        <dbReference type="SAM" id="MobiDB-lite"/>
    </source>
</evidence>
<name>A0A9P4JSV3_9PLEO</name>
<feature type="region of interest" description="Disordered" evidence="1">
    <location>
        <begin position="424"/>
        <end position="472"/>
    </location>
</feature>
<comment type="caution">
    <text evidence="2">The sequence shown here is derived from an EMBL/GenBank/DDBJ whole genome shotgun (WGS) entry which is preliminary data.</text>
</comment>
<feature type="non-terminal residue" evidence="2">
    <location>
        <position position="1"/>
    </location>
</feature>
<feature type="compositionally biased region" description="Acidic residues" evidence="1">
    <location>
        <begin position="528"/>
        <end position="537"/>
    </location>
</feature>
<evidence type="ECO:0000313" key="3">
    <source>
        <dbReference type="Proteomes" id="UP000799536"/>
    </source>
</evidence>
<dbReference type="AlphaFoldDB" id="A0A9P4JSV3"/>
<feature type="compositionally biased region" description="Basic and acidic residues" evidence="1">
    <location>
        <begin position="1"/>
        <end position="47"/>
    </location>
</feature>
<feature type="compositionally biased region" description="Polar residues" evidence="1">
    <location>
        <begin position="562"/>
        <end position="580"/>
    </location>
</feature>
<accession>A0A9P4JSV3</accession>
<sequence>KSQEQEQEKSQEQEQEKSQEQEQEKSQEQEQDKGSRLIHSIRERSEQIRATSLELKCEAFEETDNSGTYEDADDESPSALDAIRQETVRDASVESVDTMEGEQPQVSIGNDNTKQTIIIDLYESIATRSDGSHEPGPSSVNSCSRGPYAQQLAIMGQCEGKDAHMSNVIRHQSSLAHKNAAELVAEEDHSVRGGTIDNNMMEDEQMEQSDVGMHDINPNRTTVIDLYEGTETNSEDPAEPAPTSISLNPRVPLAQSFNSHQEQVLPTTEMAPMSRMAPVSPMIPAAQMLATTQRVLSASPAPFSSSPAPFDLSPAPLASSPPPAFRSTPLLPNGRTIIKKGDRKVKNGPGRGRKKSDEFANITVEEGDEVLLAQYGAFAPLKELTPVSLKEKDREDAGDAKTRHIAEAKATMWDRPRFLKKLLAKPKDKQKPVAGGDENGPNLGSDDVDIPSTITTPNRASTTQTEAPRQRKPIRVFSRSFFFANEDEYAFAVSTFDKSKPPSATVPNSKEQAPGLDYGPQGVYPEDGNSDDEDSDYGDIGSSTPQNGEYVGGLMPDRGTMDVTNTGSERGTETPSKSLGHSFQSFNIHIRSSPNSSPVHRELAHDAITGTWKPVGVPNGSFGVAGPRSLEVKEKNAVGSARNKNGGDTIMVHDGGLYIEPRTVNPKPKLTPIDTSLFFPRSCNMPTQPKIQTEKLAFAKETRPDKSLPSAMATYTSRTVPTSPVTLAYGVKAPEYPRGVGVKKGYISPVKRGYGSPRKRGRSLVSENDE</sequence>
<proteinExistence type="predicted"/>
<organism evidence="2 3">
    <name type="scientific">Delitschia confertaspora ATCC 74209</name>
    <dbReference type="NCBI Taxonomy" id="1513339"/>
    <lineage>
        <taxon>Eukaryota</taxon>
        <taxon>Fungi</taxon>
        <taxon>Dikarya</taxon>
        <taxon>Ascomycota</taxon>
        <taxon>Pezizomycotina</taxon>
        <taxon>Dothideomycetes</taxon>
        <taxon>Pleosporomycetidae</taxon>
        <taxon>Pleosporales</taxon>
        <taxon>Delitschiaceae</taxon>
        <taxon>Delitschia</taxon>
    </lineage>
</organism>
<protein>
    <submittedName>
        <fullName evidence="2">Uncharacterized protein</fullName>
    </submittedName>
</protein>
<keyword evidence="3" id="KW-1185">Reference proteome</keyword>
<dbReference type="Proteomes" id="UP000799536">
    <property type="component" value="Unassembled WGS sequence"/>
</dbReference>
<evidence type="ECO:0000313" key="2">
    <source>
        <dbReference type="EMBL" id="KAF2204550.1"/>
    </source>
</evidence>